<dbReference type="Proteomes" id="UP000010809">
    <property type="component" value="Chromosome"/>
</dbReference>
<evidence type="ECO:0000313" key="7">
    <source>
        <dbReference type="Proteomes" id="UP000010809"/>
    </source>
</evidence>
<keyword evidence="4" id="KW-0472">Membrane</keyword>
<evidence type="ECO:0000259" key="5">
    <source>
        <dbReference type="Pfam" id="PF04357"/>
    </source>
</evidence>
<accession>L0DT65</accession>
<comment type="subcellular location">
    <subcellularLocation>
        <location evidence="1">Membrane</location>
        <topology evidence="1">Single-pass membrane protein</topology>
    </subcellularLocation>
</comment>
<evidence type="ECO:0000313" key="6">
    <source>
        <dbReference type="EMBL" id="AGA32198.1"/>
    </source>
</evidence>
<dbReference type="GO" id="GO:0009306">
    <property type="term" value="P:protein secretion"/>
    <property type="evidence" value="ECO:0007669"/>
    <property type="project" value="InterPro"/>
</dbReference>
<dbReference type="STRING" id="1255043.TVNIR_0496"/>
<dbReference type="HOGENOM" id="CLU_002338_2_1_6"/>
<dbReference type="PATRIC" id="fig|1255043.3.peg.499"/>
<proteinExistence type="predicted"/>
<sequence>MIRSLRLLFGLLGWVLILALLAVAGAVALIATEDGTRWLFAQAERHAPMEFRAARVEGTLFRGLTLGDLAVDAAGTRVELTSGRIELDALALLRLTVRVRDLDLAGLVVDLPEADPERPEPTATPELPESVDLPVRVQVDRFRLADVELRQEGATLLEIDRLALRLDADADGLQLADLELALPGTEVWLDAGVQPAGAWPLSLEGRWRVDLPEAVALGLQAERAEGRLTVAGDLRERLQLRHSLQAGAVMETDLVVQDLLGTPRFDLQNRWEPFHYRLNAEAAQVEAGELRLQGQLDAWDARLATAVQWGALPVATLNTAIEGSLQHAEILELAVSSVAGQLEARGRVDFADALAWTLDAGLRDLAGEALGLDLDADVESLQLATSGRLPREGEAELERLLQTMSATVEIRELLAQVDGQPLAGSGRVAVAQGQARIDDLLLHLGTDGRIRLDGDATLGAEIPFHLALAADALDLGFLMPERELALPRLRLRADGRFAPETGALAATVALEDFAARVDGQPLSATADLALSETRVRIRTFDLALPADGHLNVRGQVGFGAGIEWELRLAGQGIDPGVLFPDLPGRLALDLNSRGTLPPDGVVEATVELRELRGELRDQPVQGVANTGIAGTQVRVDALDLRVGANRLTASGDLGEVLALELALNAPELDRLLPALGGRIELDARVSGTPESPRIAARAEGHALRYDDLQLERLDLQLDAGLDPEAPAELSLRLAELRAGGQRVRELQLDADGRASDHRLELAVEAGDLGRLQLHAAGGYDLQQALWNGRLEQLDLEQAQAGRWALRQPVPVTAGPARANLGDLCLVRANADICLSGDWTAAVGGQGRLSLQDLDLAWLEPVLPPTTTIEGRLNARLEAAVDAAATPRGELSVTPTDGQIRLTLPDGSEQIIPYRDVRLSARIDDQDLRADLGLSFLEDGIARAVVQMRPEGDSHRIDGAIQAGLESLEWIGAFSPEIQNVRGRLHADLELGGRLDAPLVQGSLRIGDAGVLIPEAGLDLELPQFVAEVVSAEEMRLSGELRSGGESLQLEGELGFAGQRPEAEIRVVGERFLAVNRPDIRARVSPDVTLRFRPERLTVRGEVRVPWARILPPDLPPGSVGVSRDEVVIGEEAEHTDALPMDIQVRIVLGDDVRFDGFGLVARFTGDLDVVDVPGRPLQMFGDVRIPEGSYQAYGQDLTVERGLVIFQGPPETPALDIRAVRRVPAYDVVVGLEIGGVPDELSSRVVSEPPMDDTEAMAFLLTGRPLSGASQADGNLIAGAAAAWGLEQGGLITQRLGSELGLDEVELDTDAGLDQSALTIGKYLSPRLLLRYSMGLFDDSYKVMLRYELTRSLSVETTSSALGQSVDLIYRIER</sequence>
<keyword evidence="7" id="KW-1185">Reference proteome</keyword>
<evidence type="ECO:0000256" key="2">
    <source>
        <dbReference type="ARBA" id="ARBA00022692"/>
    </source>
</evidence>
<dbReference type="KEGG" id="tni:TVNIR_0496"/>
<dbReference type="RefSeq" id="WP_015257353.1">
    <property type="nucleotide sequence ID" value="NC_019902.2"/>
</dbReference>
<name>L0DT65_THIND</name>
<evidence type="ECO:0000256" key="1">
    <source>
        <dbReference type="ARBA" id="ARBA00004167"/>
    </source>
</evidence>
<gene>
    <name evidence="6" type="primary">ytfN [H]</name>
    <name evidence="6" type="ordered locus">TVNIR_0496</name>
</gene>
<dbReference type="PANTHER" id="PTHR36985:SF1">
    <property type="entry name" value="TRANSLOCATION AND ASSEMBLY MODULE SUBUNIT TAMB"/>
    <property type="match status" value="1"/>
</dbReference>
<dbReference type="PANTHER" id="PTHR36985">
    <property type="entry name" value="TRANSLOCATION AND ASSEMBLY MODULE SUBUNIT TAMB"/>
    <property type="match status" value="1"/>
</dbReference>
<feature type="domain" description="Translocation and assembly module TamB C-terminal" evidence="5">
    <location>
        <begin position="1042"/>
        <end position="1373"/>
    </location>
</feature>
<evidence type="ECO:0000256" key="3">
    <source>
        <dbReference type="ARBA" id="ARBA00022989"/>
    </source>
</evidence>
<dbReference type="eggNOG" id="COG2911">
    <property type="taxonomic scope" value="Bacteria"/>
</dbReference>
<keyword evidence="3" id="KW-1133">Transmembrane helix</keyword>
<dbReference type="InterPro" id="IPR007452">
    <property type="entry name" value="TamB_C"/>
</dbReference>
<evidence type="ECO:0000256" key="4">
    <source>
        <dbReference type="ARBA" id="ARBA00023136"/>
    </source>
</evidence>
<dbReference type="EMBL" id="CP003989">
    <property type="protein sequence ID" value="AGA32198.1"/>
    <property type="molecule type" value="Genomic_DNA"/>
</dbReference>
<reference evidence="6" key="1">
    <citation type="submission" date="2015-12" db="EMBL/GenBank/DDBJ databases">
        <authorList>
            <person name="Tikhonova T.V."/>
            <person name="Pavlov A.R."/>
            <person name="Beletsky A.V."/>
            <person name="Mardanov A.V."/>
            <person name="Sorokin D.Y."/>
            <person name="Ravin N.V."/>
            <person name="Popov V.O."/>
        </authorList>
    </citation>
    <scope>NUCLEOTIDE SEQUENCE</scope>
    <source>
        <strain evidence="6">DSM 14787</strain>
    </source>
</reference>
<organism evidence="6 7">
    <name type="scientific">Thioalkalivibrio nitratireducens (strain DSM 14787 / UNIQEM 213 / ALEN2)</name>
    <dbReference type="NCBI Taxonomy" id="1255043"/>
    <lineage>
        <taxon>Bacteria</taxon>
        <taxon>Pseudomonadati</taxon>
        <taxon>Pseudomonadota</taxon>
        <taxon>Gammaproteobacteria</taxon>
        <taxon>Chromatiales</taxon>
        <taxon>Ectothiorhodospiraceae</taxon>
        <taxon>Thioalkalivibrio</taxon>
    </lineage>
</organism>
<protein>
    <submittedName>
        <fullName evidence="6">Exported protein</fullName>
    </submittedName>
</protein>
<dbReference type="Pfam" id="PF04357">
    <property type="entry name" value="TamB"/>
    <property type="match status" value="1"/>
</dbReference>
<dbReference type="GO" id="GO:0005886">
    <property type="term" value="C:plasma membrane"/>
    <property type="evidence" value="ECO:0007669"/>
    <property type="project" value="InterPro"/>
</dbReference>
<keyword evidence="2" id="KW-0812">Transmembrane</keyword>
<dbReference type="GO" id="GO:0097347">
    <property type="term" value="C:TAM protein secretion complex"/>
    <property type="evidence" value="ECO:0007669"/>
    <property type="project" value="TreeGrafter"/>
</dbReference>